<reference evidence="1" key="2">
    <citation type="journal article" date="2022" name="Hortic Res">
        <title>The genome of Dioscorea zingiberensis sheds light on the biosynthesis, origin and evolution of the medicinally important diosgenin saponins.</title>
        <authorList>
            <person name="Li Y."/>
            <person name="Tan C."/>
            <person name="Li Z."/>
            <person name="Guo J."/>
            <person name="Li S."/>
            <person name="Chen X."/>
            <person name="Wang C."/>
            <person name="Dai X."/>
            <person name="Yang H."/>
            <person name="Song W."/>
            <person name="Hou L."/>
            <person name="Xu J."/>
            <person name="Tong Z."/>
            <person name="Xu A."/>
            <person name="Yuan X."/>
            <person name="Wang W."/>
            <person name="Yang Q."/>
            <person name="Chen L."/>
            <person name="Sun Z."/>
            <person name="Wang K."/>
            <person name="Pan B."/>
            <person name="Chen J."/>
            <person name="Bao Y."/>
            <person name="Liu F."/>
            <person name="Qi X."/>
            <person name="Gang D.R."/>
            <person name="Wen J."/>
            <person name="Li J."/>
        </authorList>
    </citation>
    <scope>NUCLEOTIDE SEQUENCE</scope>
    <source>
        <strain evidence="1">Dzin_1.0</strain>
    </source>
</reference>
<evidence type="ECO:0000313" key="2">
    <source>
        <dbReference type="Proteomes" id="UP001085076"/>
    </source>
</evidence>
<proteinExistence type="predicted"/>
<organism evidence="1 2">
    <name type="scientific">Dioscorea zingiberensis</name>
    <dbReference type="NCBI Taxonomy" id="325984"/>
    <lineage>
        <taxon>Eukaryota</taxon>
        <taxon>Viridiplantae</taxon>
        <taxon>Streptophyta</taxon>
        <taxon>Embryophyta</taxon>
        <taxon>Tracheophyta</taxon>
        <taxon>Spermatophyta</taxon>
        <taxon>Magnoliopsida</taxon>
        <taxon>Liliopsida</taxon>
        <taxon>Dioscoreales</taxon>
        <taxon>Dioscoreaceae</taxon>
        <taxon>Dioscorea</taxon>
    </lineage>
</organism>
<dbReference type="OrthoDB" id="20295at2759"/>
<accession>A0A9D5CI75</accession>
<dbReference type="AlphaFoldDB" id="A0A9D5CI75"/>
<gene>
    <name evidence="1" type="ORF">J5N97_015793</name>
</gene>
<reference evidence="1" key="1">
    <citation type="submission" date="2021-03" db="EMBL/GenBank/DDBJ databases">
        <authorList>
            <person name="Li Z."/>
            <person name="Yang C."/>
        </authorList>
    </citation>
    <scope>NUCLEOTIDE SEQUENCE</scope>
    <source>
        <strain evidence="1">Dzin_1.0</strain>
        <tissue evidence="1">Leaf</tissue>
    </source>
</reference>
<dbReference type="EMBL" id="JAGGNH010000004">
    <property type="protein sequence ID" value="KAJ0973828.1"/>
    <property type="molecule type" value="Genomic_DNA"/>
</dbReference>
<name>A0A9D5CI75_9LILI</name>
<keyword evidence="2" id="KW-1185">Reference proteome</keyword>
<dbReference type="Proteomes" id="UP001085076">
    <property type="component" value="Miscellaneous, Linkage group lg04"/>
</dbReference>
<protein>
    <submittedName>
        <fullName evidence="1">Uncharacterized protein</fullName>
    </submittedName>
</protein>
<sequence length="116" mass="12698">MATGKPQRSPAEIEDIILRKIFLISLADPSPADPAVVYLEQTAAELLSEDRPLHLLRDSMGASSSIAFPFRSRPSPFTYLVASFRRATDESRKISSMKDASVKSQIDAAIKDAKSC</sequence>
<comment type="caution">
    <text evidence="1">The sequence shown here is derived from an EMBL/GenBank/DDBJ whole genome shotgun (WGS) entry which is preliminary data.</text>
</comment>
<evidence type="ECO:0000313" key="1">
    <source>
        <dbReference type="EMBL" id="KAJ0973828.1"/>
    </source>
</evidence>